<evidence type="ECO:0000313" key="7">
    <source>
        <dbReference type="EMBL" id="SDD42840.1"/>
    </source>
</evidence>
<evidence type="ECO:0000256" key="2">
    <source>
        <dbReference type="ARBA" id="ARBA00012438"/>
    </source>
</evidence>
<gene>
    <name evidence="7" type="ORF">SAMN04488104_102946</name>
</gene>
<evidence type="ECO:0000259" key="6">
    <source>
        <dbReference type="PROSITE" id="PS50109"/>
    </source>
</evidence>
<comment type="catalytic activity">
    <reaction evidence="1">
        <text>ATP + protein L-histidine = ADP + protein N-phospho-L-histidine.</text>
        <dbReference type="EC" id="2.7.13.3"/>
    </reaction>
</comment>
<dbReference type="EMBL" id="FNAC01000029">
    <property type="protein sequence ID" value="SDD42840.1"/>
    <property type="molecule type" value="Genomic_DNA"/>
</dbReference>
<dbReference type="CDD" id="cd00130">
    <property type="entry name" value="PAS"/>
    <property type="match status" value="2"/>
</dbReference>
<organism evidence="7 8">
    <name type="scientific">Algoriphagus faecimaris</name>
    <dbReference type="NCBI Taxonomy" id="686796"/>
    <lineage>
        <taxon>Bacteria</taxon>
        <taxon>Pseudomonadati</taxon>
        <taxon>Bacteroidota</taxon>
        <taxon>Cytophagia</taxon>
        <taxon>Cytophagales</taxon>
        <taxon>Cyclobacteriaceae</taxon>
        <taxon>Algoriphagus</taxon>
    </lineage>
</organism>
<dbReference type="SMART" id="SM00091">
    <property type="entry name" value="PAS"/>
    <property type="match status" value="2"/>
</dbReference>
<dbReference type="CDD" id="cd00082">
    <property type="entry name" value="HisKA"/>
    <property type="match status" value="1"/>
</dbReference>
<dbReference type="Pfam" id="PF08447">
    <property type="entry name" value="PAS_3"/>
    <property type="match status" value="1"/>
</dbReference>
<dbReference type="Gene3D" id="2.10.70.100">
    <property type="match status" value="1"/>
</dbReference>
<dbReference type="InterPro" id="IPR036097">
    <property type="entry name" value="HisK_dim/P_sf"/>
</dbReference>
<dbReference type="InterPro" id="IPR003661">
    <property type="entry name" value="HisK_dim/P_dom"/>
</dbReference>
<dbReference type="InterPro" id="IPR004358">
    <property type="entry name" value="Sig_transdc_His_kin-like_C"/>
</dbReference>
<dbReference type="EC" id="2.7.13.3" evidence="2"/>
<dbReference type="Pfam" id="PF00989">
    <property type="entry name" value="PAS"/>
    <property type="match status" value="1"/>
</dbReference>
<sequence length="501" mass="57572">MKSKPYVDSVLIHSFPDAVVFLDGTLKITSANSQAETMFEFELNELLGANFIDLFDAPLTPTQSDLIENLSRQVVDWHKTTRLRYYGKSKTGRRFFINFSTKNLLDSDQILVVIRDISEFINNSIQLESAKARLDEAFVINRIGTWEYLIEEDRLILSEELMDLLGLGKEFEQCSFKDLEQIFHPDDQEFIGKAFANSIKNRIPYNIIHRVNSPNPSISYMRTRGKSYYSADGRAYKTFGTIQDVTDLSQRRLEADQYVRMLENQKSELESSLYIATHDLKEPINNILGISELIKMESGSGELNDGQLLNYMQTIHSTGKRLQQMVESLIALGKIGKNEMMTQVDCKEVIQEVMNTLHFQISSSRAEIEVGALPSIRGFRMEITLLFQNLLSNAIKYRHKDRNPLIKISAHEEDRFWLFTVEDNGVGVDPRYEDKVLSLFKRVPGNNGVEGTGIGLPQCKKIVEQHQGELWFESEFGHGSIFYFTLRKVEGESMKYQEQFK</sequence>
<evidence type="ECO:0000256" key="3">
    <source>
        <dbReference type="ARBA" id="ARBA00022553"/>
    </source>
</evidence>
<dbReference type="Pfam" id="PF00512">
    <property type="entry name" value="HisKA"/>
    <property type="match status" value="1"/>
</dbReference>
<keyword evidence="8" id="KW-1185">Reference proteome</keyword>
<dbReference type="InterPro" id="IPR000014">
    <property type="entry name" value="PAS"/>
</dbReference>
<dbReference type="SUPFAM" id="SSF47384">
    <property type="entry name" value="Homodimeric domain of signal transducing histidine kinase"/>
    <property type="match status" value="1"/>
</dbReference>
<dbReference type="PANTHER" id="PTHR43304">
    <property type="entry name" value="PHYTOCHROME-LIKE PROTEIN CPH1"/>
    <property type="match status" value="1"/>
</dbReference>
<dbReference type="OrthoDB" id="905895at2"/>
<name>A0A1G6UN50_9BACT</name>
<dbReference type="GO" id="GO:0000155">
    <property type="term" value="F:phosphorelay sensor kinase activity"/>
    <property type="evidence" value="ECO:0007669"/>
    <property type="project" value="InterPro"/>
</dbReference>
<dbReference type="PANTHER" id="PTHR43304:SF1">
    <property type="entry name" value="PAC DOMAIN-CONTAINING PROTEIN"/>
    <property type="match status" value="1"/>
</dbReference>
<dbReference type="GO" id="GO:0006355">
    <property type="term" value="P:regulation of DNA-templated transcription"/>
    <property type="evidence" value="ECO:0007669"/>
    <property type="project" value="InterPro"/>
</dbReference>
<dbReference type="InterPro" id="IPR005467">
    <property type="entry name" value="His_kinase_dom"/>
</dbReference>
<accession>A0A1G6UN50</accession>
<dbReference type="STRING" id="686796.SAMN04488104_102946"/>
<dbReference type="PRINTS" id="PR00344">
    <property type="entry name" value="BCTRLSENSOR"/>
</dbReference>
<dbReference type="SUPFAM" id="SSF55874">
    <property type="entry name" value="ATPase domain of HSP90 chaperone/DNA topoisomerase II/histidine kinase"/>
    <property type="match status" value="1"/>
</dbReference>
<evidence type="ECO:0000313" key="8">
    <source>
        <dbReference type="Proteomes" id="UP000199060"/>
    </source>
</evidence>
<dbReference type="PROSITE" id="PS50109">
    <property type="entry name" value="HIS_KIN"/>
    <property type="match status" value="1"/>
</dbReference>
<dbReference type="Gene3D" id="3.30.565.10">
    <property type="entry name" value="Histidine kinase-like ATPase, C-terminal domain"/>
    <property type="match status" value="1"/>
</dbReference>
<dbReference type="Pfam" id="PF02518">
    <property type="entry name" value="HATPase_c"/>
    <property type="match status" value="1"/>
</dbReference>
<dbReference type="InterPro" id="IPR003594">
    <property type="entry name" value="HATPase_dom"/>
</dbReference>
<evidence type="ECO:0000256" key="4">
    <source>
        <dbReference type="ARBA" id="ARBA00022679"/>
    </source>
</evidence>
<protein>
    <recommendedName>
        <fullName evidence="2">histidine kinase</fullName>
        <ecNumber evidence="2">2.7.13.3</ecNumber>
    </recommendedName>
</protein>
<keyword evidence="5" id="KW-0418">Kinase</keyword>
<dbReference type="InterPro" id="IPR013767">
    <property type="entry name" value="PAS_fold"/>
</dbReference>
<feature type="domain" description="Histidine kinase" evidence="6">
    <location>
        <begin position="275"/>
        <end position="490"/>
    </location>
</feature>
<keyword evidence="3" id="KW-0597">Phosphoprotein</keyword>
<dbReference type="AlphaFoldDB" id="A0A1G6UN50"/>
<proteinExistence type="predicted"/>
<dbReference type="InterPro" id="IPR013655">
    <property type="entry name" value="PAS_fold_3"/>
</dbReference>
<dbReference type="Gene3D" id="3.30.450.20">
    <property type="entry name" value="PAS domain"/>
    <property type="match status" value="2"/>
</dbReference>
<dbReference type="InterPro" id="IPR036890">
    <property type="entry name" value="HATPase_C_sf"/>
</dbReference>
<evidence type="ECO:0000256" key="1">
    <source>
        <dbReference type="ARBA" id="ARBA00000085"/>
    </source>
</evidence>
<reference evidence="8" key="1">
    <citation type="submission" date="2016-10" db="EMBL/GenBank/DDBJ databases">
        <authorList>
            <person name="Varghese N."/>
            <person name="Submissions S."/>
        </authorList>
    </citation>
    <scope>NUCLEOTIDE SEQUENCE [LARGE SCALE GENOMIC DNA]</scope>
    <source>
        <strain evidence="8">DSM 23095</strain>
    </source>
</reference>
<dbReference type="InterPro" id="IPR052162">
    <property type="entry name" value="Sensor_kinase/Photoreceptor"/>
</dbReference>
<dbReference type="SUPFAM" id="SSF55785">
    <property type="entry name" value="PYP-like sensor domain (PAS domain)"/>
    <property type="match status" value="2"/>
</dbReference>
<evidence type="ECO:0000256" key="5">
    <source>
        <dbReference type="ARBA" id="ARBA00022777"/>
    </source>
</evidence>
<dbReference type="SMART" id="SM00387">
    <property type="entry name" value="HATPase_c"/>
    <property type="match status" value="1"/>
</dbReference>
<dbReference type="Proteomes" id="UP000199060">
    <property type="component" value="Unassembled WGS sequence"/>
</dbReference>
<dbReference type="RefSeq" id="WP_087940063.1">
    <property type="nucleotide sequence ID" value="NZ_FNAC01000029.1"/>
</dbReference>
<dbReference type="NCBIfam" id="TIGR00229">
    <property type="entry name" value="sensory_box"/>
    <property type="match status" value="1"/>
</dbReference>
<keyword evidence="4" id="KW-0808">Transferase</keyword>
<dbReference type="SMART" id="SM00388">
    <property type="entry name" value="HisKA"/>
    <property type="match status" value="1"/>
</dbReference>
<dbReference type="InterPro" id="IPR035965">
    <property type="entry name" value="PAS-like_dom_sf"/>
</dbReference>
<dbReference type="Gene3D" id="1.10.287.130">
    <property type="match status" value="1"/>
</dbReference>